<protein>
    <submittedName>
        <fullName evidence="1">Uncharacterized protein</fullName>
    </submittedName>
</protein>
<organism evidence="1">
    <name type="scientific">Arundo donax</name>
    <name type="common">Giant reed</name>
    <name type="synonym">Donax arundinaceus</name>
    <dbReference type="NCBI Taxonomy" id="35708"/>
    <lineage>
        <taxon>Eukaryota</taxon>
        <taxon>Viridiplantae</taxon>
        <taxon>Streptophyta</taxon>
        <taxon>Embryophyta</taxon>
        <taxon>Tracheophyta</taxon>
        <taxon>Spermatophyta</taxon>
        <taxon>Magnoliopsida</taxon>
        <taxon>Liliopsida</taxon>
        <taxon>Poales</taxon>
        <taxon>Poaceae</taxon>
        <taxon>PACMAD clade</taxon>
        <taxon>Arundinoideae</taxon>
        <taxon>Arundineae</taxon>
        <taxon>Arundo</taxon>
    </lineage>
</organism>
<accession>A0A0A9CE95</accession>
<sequence>MPAQVVARRRRFFFSNIPIMLVRNFEKIAQKSKLV</sequence>
<evidence type="ECO:0000313" key="1">
    <source>
        <dbReference type="EMBL" id="JAD72788.1"/>
    </source>
</evidence>
<dbReference type="EMBL" id="GBRH01225107">
    <property type="protein sequence ID" value="JAD72788.1"/>
    <property type="molecule type" value="Transcribed_RNA"/>
</dbReference>
<reference evidence="1" key="2">
    <citation type="journal article" date="2015" name="Data Brief">
        <title>Shoot transcriptome of the giant reed, Arundo donax.</title>
        <authorList>
            <person name="Barrero R.A."/>
            <person name="Guerrero F.D."/>
            <person name="Moolhuijzen P."/>
            <person name="Goolsby J.A."/>
            <person name="Tidwell J."/>
            <person name="Bellgard S.E."/>
            <person name="Bellgard M.I."/>
        </authorList>
    </citation>
    <scope>NUCLEOTIDE SEQUENCE</scope>
    <source>
        <tissue evidence="1">Shoot tissue taken approximately 20 cm above the soil surface</tissue>
    </source>
</reference>
<name>A0A0A9CE95_ARUDO</name>
<proteinExistence type="predicted"/>
<reference evidence="1" key="1">
    <citation type="submission" date="2014-09" db="EMBL/GenBank/DDBJ databases">
        <authorList>
            <person name="Magalhaes I.L.F."/>
            <person name="Oliveira U."/>
            <person name="Santos F.R."/>
            <person name="Vidigal T.H.D.A."/>
            <person name="Brescovit A.D."/>
            <person name="Santos A.J."/>
        </authorList>
    </citation>
    <scope>NUCLEOTIDE SEQUENCE</scope>
    <source>
        <tissue evidence="1">Shoot tissue taken approximately 20 cm above the soil surface</tissue>
    </source>
</reference>
<dbReference type="AlphaFoldDB" id="A0A0A9CE95"/>